<dbReference type="Proteomes" id="UP000321490">
    <property type="component" value="Unassembled WGS sequence"/>
</dbReference>
<keyword evidence="4" id="KW-1185">Reference proteome</keyword>
<evidence type="ECO:0000259" key="2">
    <source>
        <dbReference type="PROSITE" id="PS50937"/>
    </source>
</evidence>
<dbReference type="PRINTS" id="PR00040">
    <property type="entry name" value="HTHMERR"/>
</dbReference>
<gene>
    <name evidence="3" type="ORF">JD78_01832</name>
</gene>
<dbReference type="CDD" id="cd00592">
    <property type="entry name" value="HTH_MerR-like"/>
    <property type="match status" value="1"/>
</dbReference>
<protein>
    <submittedName>
        <fullName evidence="3">DNA-binding transcriptional MerR regulator</fullName>
    </submittedName>
</protein>
<reference evidence="3 4" key="1">
    <citation type="submission" date="2019-07" db="EMBL/GenBank/DDBJ databases">
        <title>R&amp;d 2014.</title>
        <authorList>
            <person name="Klenk H.-P."/>
        </authorList>
    </citation>
    <scope>NUCLEOTIDE SEQUENCE [LARGE SCALE GENOMIC DNA]</scope>
    <source>
        <strain evidence="3 4">DSM 45764</strain>
    </source>
</reference>
<evidence type="ECO:0000313" key="4">
    <source>
        <dbReference type="Proteomes" id="UP000321490"/>
    </source>
</evidence>
<dbReference type="OrthoDB" id="9802039at2"/>
<proteinExistence type="predicted"/>
<evidence type="ECO:0000313" key="3">
    <source>
        <dbReference type="EMBL" id="TWH73309.1"/>
    </source>
</evidence>
<dbReference type="PANTHER" id="PTHR30204:SF93">
    <property type="entry name" value="HTH MERR-TYPE DOMAIN-CONTAINING PROTEIN"/>
    <property type="match status" value="1"/>
</dbReference>
<dbReference type="PANTHER" id="PTHR30204">
    <property type="entry name" value="REDOX-CYCLING DRUG-SENSING TRANSCRIPTIONAL ACTIVATOR SOXR"/>
    <property type="match status" value="1"/>
</dbReference>
<dbReference type="PROSITE" id="PS50937">
    <property type="entry name" value="HTH_MERR_2"/>
    <property type="match status" value="1"/>
</dbReference>
<name>A0A562IQI4_9ACTN</name>
<dbReference type="GO" id="GO:0003700">
    <property type="term" value="F:DNA-binding transcription factor activity"/>
    <property type="evidence" value="ECO:0007669"/>
    <property type="project" value="InterPro"/>
</dbReference>
<dbReference type="GO" id="GO:0003677">
    <property type="term" value="F:DNA binding"/>
    <property type="evidence" value="ECO:0007669"/>
    <property type="project" value="UniProtKB-KW"/>
</dbReference>
<feature type="domain" description="HTH merR-type" evidence="2">
    <location>
        <begin position="1"/>
        <end position="70"/>
    </location>
</feature>
<sequence length="256" mass="28657">MLTISQLASYAGVTVRAVRHYHAKELLPEPERDSSGYRRYDAAAVVELIRIRTLAEAGVPLARVRELLTAGEAEFAAAVEAVDRRLRAEIRDRQRHRARVAQLTAGESLVLPPVAVAYLDRMRELGFPERLVEIERDSWILIAAQVPEQVEPMMAIKHRQLEDPTLRRLYLDIGELADCGPDDPRLPELADRVEVFLAQAAAVSAGAEEQPISEELVALLDAAFVQSFPWAARLLQILQRRGYTGWTDIHRTCPPA</sequence>
<dbReference type="InterPro" id="IPR009061">
    <property type="entry name" value="DNA-bd_dom_put_sf"/>
</dbReference>
<dbReference type="SMART" id="SM00422">
    <property type="entry name" value="HTH_MERR"/>
    <property type="match status" value="1"/>
</dbReference>
<dbReference type="InterPro" id="IPR000551">
    <property type="entry name" value="MerR-type_HTH_dom"/>
</dbReference>
<dbReference type="RefSeq" id="WP_153358813.1">
    <property type="nucleotide sequence ID" value="NZ_VLKF01000001.1"/>
</dbReference>
<dbReference type="EMBL" id="VLKF01000001">
    <property type="protein sequence ID" value="TWH73309.1"/>
    <property type="molecule type" value="Genomic_DNA"/>
</dbReference>
<dbReference type="AlphaFoldDB" id="A0A562IQI4"/>
<dbReference type="Gene3D" id="1.10.1660.10">
    <property type="match status" value="1"/>
</dbReference>
<accession>A0A562IQI4</accession>
<organism evidence="3 4">
    <name type="scientific">Modestobacter roseus</name>
    <dbReference type="NCBI Taxonomy" id="1181884"/>
    <lineage>
        <taxon>Bacteria</taxon>
        <taxon>Bacillati</taxon>
        <taxon>Actinomycetota</taxon>
        <taxon>Actinomycetes</taxon>
        <taxon>Geodermatophilales</taxon>
        <taxon>Geodermatophilaceae</taxon>
        <taxon>Modestobacter</taxon>
    </lineage>
</organism>
<dbReference type="SUPFAM" id="SSF46955">
    <property type="entry name" value="Putative DNA-binding domain"/>
    <property type="match status" value="1"/>
</dbReference>
<keyword evidence="1 3" id="KW-0238">DNA-binding</keyword>
<comment type="caution">
    <text evidence="3">The sequence shown here is derived from an EMBL/GenBank/DDBJ whole genome shotgun (WGS) entry which is preliminary data.</text>
</comment>
<dbReference type="InterPro" id="IPR047057">
    <property type="entry name" value="MerR_fam"/>
</dbReference>
<evidence type="ECO:0000256" key="1">
    <source>
        <dbReference type="ARBA" id="ARBA00023125"/>
    </source>
</evidence>
<dbReference type="Pfam" id="PF13411">
    <property type="entry name" value="MerR_1"/>
    <property type="match status" value="1"/>
</dbReference>